<evidence type="ECO:0000256" key="1">
    <source>
        <dbReference type="ARBA" id="ARBA00022723"/>
    </source>
</evidence>
<feature type="domain" description="RING-type" evidence="7">
    <location>
        <begin position="196"/>
        <end position="236"/>
    </location>
</feature>
<dbReference type="GO" id="GO:0005634">
    <property type="term" value="C:nucleus"/>
    <property type="evidence" value="ECO:0007669"/>
    <property type="project" value="TreeGrafter"/>
</dbReference>
<evidence type="ECO:0000256" key="4">
    <source>
        <dbReference type="PROSITE-ProRule" id="PRU00175"/>
    </source>
</evidence>
<keyword evidence="5" id="KW-0472">Membrane</keyword>
<dbReference type="InterPro" id="IPR013083">
    <property type="entry name" value="Znf_RING/FYVE/PHD"/>
</dbReference>
<dbReference type="EMBL" id="CAJNIZ010042610">
    <property type="protein sequence ID" value="CAE7628670.1"/>
    <property type="molecule type" value="Genomic_DNA"/>
</dbReference>
<keyword evidence="6" id="KW-0732">Signal</keyword>
<keyword evidence="9" id="KW-1185">Reference proteome</keyword>
<dbReference type="AlphaFoldDB" id="A0A812VFF0"/>
<evidence type="ECO:0000256" key="5">
    <source>
        <dbReference type="SAM" id="Phobius"/>
    </source>
</evidence>
<organism evidence="8 9">
    <name type="scientific">Symbiodinium pilosum</name>
    <name type="common">Dinoflagellate</name>
    <dbReference type="NCBI Taxonomy" id="2952"/>
    <lineage>
        <taxon>Eukaryota</taxon>
        <taxon>Sar</taxon>
        <taxon>Alveolata</taxon>
        <taxon>Dinophyceae</taxon>
        <taxon>Suessiales</taxon>
        <taxon>Symbiodiniaceae</taxon>
        <taxon>Symbiodinium</taxon>
    </lineage>
</organism>
<dbReference type="Pfam" id="PF13639">
    <property type="entry name" value="zf-RING_2"/>
    <property type="match status" value="1"/>
</dbReference>
<keyword evidence="3" id="KW-0862">Zinc</keyword>
<dbReference type="GO" id="GO:0061630">
    <property type="term" value="F:ubiquitin protein ligase activity"/>
    <property type="evidence" value="ECO:0007669"/>
    <property type="project" value="TreeGrafter"/>
</dbReference>
<dbReference type="InterPro" id="IPR051834">
    <property type="entry name" value="RING_finger_E3_ligase"/>
</dbReference>
<dbReference type="PROSITE" id="PS50089">
    <property type="entry name" value="ZF_RING_2"/>
    <property type="match status" value="1"/>
</dbReference>
<dbReference type="CDD" id="cd16448">
    <property type="entry name" value="RING-H2"/>
    <property type="match status" value="1"/>
</dbReference>
<accession>A0A812VFF0</accession>
<feature type="signal peptide" evidence="6">
    <location>
        <begin position="1"/>
        <end position="19"/>
    </location>
</feature>
<dbReference type="Gene3D" id="3.30.40.10">
    <property type="entry name" value="Zinc/RING finger domain, C3HC4 (zinc finger)"/>
    <property type="match status" value="1"/>
</dbReference>
<sequence>MKVRLIIAVLTVIALGSFASILAEGSMVNTRYRASLCRDWKFKEENSRDCNGVVVSFPTVVLITSIMSFATLASLLWLALHMVAADLTRGGSDLSTMLVIYLVIKVIFLGLHATFIAMTWHSKVPTRHEFGLIILAIDVVMVLLASCTWAKVVRMQEQMLETVRTHRAEVRSACMEKLPTATFQELQSSSRLPENCIICLSDFEPNCKVTRLACGHIFHAACIKNWLVDAAHDTCPYRCHEDPLDLVEASEEPDSNRVEP</sequence>
<evidence type="ECO:0000313" key="8">
    <source>
        <dbReference type="EMBL" id="CAE7628670.1"/>
    </source>
</evidence>
<keyword evidence="1" id="KW-0479">Metal-binding</keyword>
<dbReference type="InterPro" id="IPR001841">
    <property type="entry name" value="Znf_RING"/>
</dbReference>
<evidence type="ECO:0000313" key="9">
    <source>
        <dbReference type="Proteomes" id="UP000649617"/>
    </source>
</evidence>
<feature type="chain" id="PRO_5032418131" evidence="6">
    <location>
        <begin position="20"/>
        <end position="260"/>
    </location>
</feature>
<dbReference type="PANTHER" id="PTHR45931:SF3">
    <property type="entry name" value="RING ZINC FINGER-CONTAINING PROTEIN"/>
    <property type="match status" value="1"/>
</dbReference>
<dbReference type="OrthoDB" id="434779at2759"/>
<evidence type="ECO:0000256" key="3">
    <source>
        <dbReference type="ARBA" id="ARBA00022833"/>
    </source>
</evidence>
<feature type="transmembrane region" description="Helical" evidence="5">
    <location>
        <begin position="130"/>
        <end position="150"/>
    </location>
</feature>
<evidence type="ECO:0000256" key="2">
    <source>
        <dbReference type="ARBA" id="ARBA00022771"/>
    </source>
</evidence>
<protein>
    <submittedName>
        <fullName evidence="8">RNF148 protein</fullName>
    </submittedName>
</protein>
<dbReference type="PANTHER" id="PTHR45931">
    <property type="entry name" value="SI:CH211-59O9.10"/>
    <property type="match status" value="1"/>
</dbReference>
<proteinExistence type="predicted"/>
<gene>
    <name evidence="8" type="primary">RNF148</name>
    <name evidence="8" type="ORF">SPIL2461_LOCUS16472</name>
</gene>
<feature type="transmembrane region" description="Helical" evidence="5">
    <location>
        <begin position="57"/>
        <end position="78"/>
    </location>
</feature>
<evidence type="ECO:0000256" key="6">
    <source>
        <dbReference type="SAM" id="SignalP"/>
    </source>
</evidence>
<keyword evidence="5" id="KW-0812">Transmembrane</keyword>
<name>A0A812VFF0_SYMPI</name>
<dbReference type="GO" id="GO:0006511">
    <property type="term" value="P:ubiquitin-dependent protein catabolic process"/>
    <property type="evidence" value="ECO:0007669"/>
    <property type="project" value="TreeGrafter"/>
</dbReference>
<feature type="transmembrane region" description="Helical" evidence="5">
    <location>
        <begin position="98"/>
        <end position="118"/>
    </location>
</feature>
<dbReference type="SUPFAM" id="SSF57850">
    <property type="entry name" value="RING/U-box"/>
    <property type="match status" value="1"/>
</dbReference>
<keyword evidence="5" id="KW-1133">Transmembrane helix</keyword>
<dbReference type="Proteomes" id="UP000649617">
    <property type="component" value="Unassembled WGS sequence"/>
</dbReference>
<comment type="caution">
    <text evidence="8">The sequence shown here is derived from an EMBL/GenBank/DDBJ whole genome shotgun (WGS) entry which is preliminary data.</text>
</comment>
<reference evidence="8" key="1">
    <citation type="submission" date="2021-02" db="EMBL/GenBank/DDBJ databases">
        <authorList>
            <person name="Dougan E. K."/>
            <person name="Rhodes N."/>
            <person name="Thang M."/>
            <person name="Chan C."/>
        </authorList>
    </citation>
    <scope>NUCLEOTIDE SEQUENCE</scope>
</reference>
<evidence type="ECO:0000259" key="7">
    <source>
        <dbReference type="PROSITE" id="PS50089"/>
    </source>
</evidence>
<keyword evidence="2 4" id="KW-0863">Zinc-finger</keyword>
<dbReference type="GO" id="GO:0008270">
    <property type="term" value="F:zinc ion binding"/>
    <property type="evidence" value="ECO:0007669"/>
    <property type="project" value="UniProtKB-KW"/>
</dbReference>